<dbReference type="Proteomes" id="UP000664859">
    <property type="component" value="Unassembled WGS sequence"/>
</dbReference>
<dbReference type="InterPro" id="IPR013083">
    <property type="entry name" value="Znf_RING/FYVE/PHD"/>
</dbReference>
<dbReference type="GO" id="GO:0061630">
    <property type="term" value="F:ubiquitin protein ligase activity"/>
    <property type="evidence" value="ECO:0007669"/>
    <property type="project" value="TreeGrafter"/>
</dbReference>
<protein>
    <recommendedName>
        <fullName evidence="6">RING-type domain-containing protein</fullName>
    </recommendedName>
</protein>
<evidence type="ECO:0000256" key="1">
    <source>
        <dbReference type="ARBA" id="ARBA00022723"/>
    </source>
</evidence>
<evidence type="ECO:0000259" key="6">
    <source>
        <dbReference type="PROSITE" id="PS50089"/>
    </source>
</evidence>
<dbReference type="GO" id="GO:0008270">
    <property type="term" value="F:zinc ion binding"/>
    <property type="evidence" value="ECO:0007669"/>
    <property type="project" value="UniProtKB-KW"/>
</dbReference>
<feature type="region of interest" description="Disordered" evidence="5">
    <location>
        <begin position="1"/>
        <end position="26"/>
    </location>
</feature>
<evidence type="ECO:0000256" key="3">
    <source>
        <dbReference type="ARBA" id="ARBA00022833"/>
    </source>
</evidence>
<feature type="domain" description="RING-type" evidence="6">
    <location>
        <begin position="105"/>
        <end position="146"/>
    </location>
</feature>
<dbReference type="Gene3D" id="3.30.40.10">
    <property type="entry name" value="Zinc/RING finger domain, C3HC4 (zinc finger)"/>
    <property type="match status" value="1"/>
</dbReference>
<feature type="compositionally biased region" description="Pro residues" evidence="5">
    <location>
        <begin position="154"/>
        <end position="164"/>
    </location>
</feature>
<feature type="region of interest" description="Disordered" evidence="5">
    <location>
        <begin position="148"/>
        <end position="174"/>
    </location>
</feature>
<dbReference type="Pfam" id="PF13639">
    <property type="entry name" value="zf-RING_2"/>
    <property type="match status" value="1"/>
</dbReference>
<name>A0A835Z4Y2_9STRA</name>
<dbReference type="OrthoDB" id="1630758at2759"/>
<evidence type="ECO:0000313" key="7">
    <source>
        <dbReference type="EMBL" id="KAG5183229.1"/>
    </source>
</evidence>
<dbReference type="InterPro" id="IPR051834">
    <property type="entry name" value="RING_finger_E3_ligase"/>
</dbReference>
<dbReference type="SMART" id="SM00184">
    <property type="entry name" value="RING"/>
    <property type="match status" value="1"/>
</dbReference>
<dbReference type="EMBL" id="JAFCMP010000223">
    <property type="protein sequence ID" value="KAG5183229.1"/>
    <property type="molecule type" value="Genomic_DNA"/>
</dbReference>
<feature type="compositionally biased region" description="Polar residues" evidence="5">
    <location>
        <begin position="17"/>
        <end position="26"/>
    </location>
</feature>
<keyword evidence="3" id="KW-0862">Zinc</keyword>
<keyword evidence="1" id="KW-0479">Metal-binding</keyword>
<dbReference type="PANTHER" id="PTHR45931:SF3">
    <property type="entry name" value="RING ZINC FINGER-CONTAINING PROTEIN"/>
    <property type="match status" value="1"/>
</dbReference>
<dbReference type="PANTHER" id="PTHR45931">
    <property type="entry name" value="SI:CH211-59O9.10"/>
    <property type="match status" value="1"/>
</dbReference>
<keyword evidence="8" id="KW-1185">Reference proteome</keyword>
<dbReference type="InterPro" id="IPR001841">
    <property type="entry name" value="Znf_RING"/>
</dbReference>
<proteinExistence type="predicted"/>
<dbReference type="SUPFAM" id="SSF57850">
    <property type="entry name" value="RING/U-box"/>
    <property type="match status" value="1"/>
</dbReference>
<organism evidence="7 8">
    <name type="scientific">Tribonema minus</name>
    <dbReference type="NCBI Taxonomy" id="303371"/>
    <lineage>
        <taxon>Eukaryota</taxon>
        <taxon>Sar</taxon>
        <taxon>Stramenopiles</taxon>
        <taxon>Ochrophyta</taxon>
        <taxon>PX clade</taxon>
        <taxon>Xanthophyceae</taxon>
        <taxon>Tribonematales</taxon>
        <taxon>Tribonemataceae</taxon>
        <taxon>Tribonema</taxon>
    </lineage>
</organism>
<keyword evidence="2 4" id="KW-0863">Zinc-finger</keyword>
<dbReference type="AlphaFoldDB" id="A0A835Z4Y2"/>
<comment type="caution">
    <text evidence="7">The sequence shown here is derived from an EMBL/GenBank/DDBJ whole genome shotgun (WGS) entry which is preliminary data.</text>
</comment>
<dbReference type="PROSITE" id="PS50089">
    <property type="entry name" value="ZF_RING_2"/>
    <property type="match status" value="1"/>
</dbReference>
<evidence type="ECO:0000256" key="4">
    <source>
        <dbReference type="PROSITE-ProRule" id="PRU00175"/>
    </source>
</evidence>
<dbReference type="GO" id="GO:0005634">
    <property type="term" value="C:nucleus"/>
    <property type="evidence" value="ECO:0007669"/>
    <property type="project" value="TreeGrafter"/>
</dbReference>
<accession>A0A835Z4Y2</accession>
<gene>
    <name evidence="7" type="ORF">JKP88DRAFT_346596</name>
</gene>
<feature type="compositionally biased region" description="Basic and acidic residues" evidence="5">
    <location>
        <begin position="1"/>
        <end position="12"/>
    </location>
</feature>
<dbReference type="GO" id="GO:0006511">
    <property type="term" value="P:ubiquitin-dependent protein catabolic process"/>
    <property type="evidence" value="ECO:0007669"/>
    <property type="project" value="TreeGrafter"/>
</dbReference>
<evidence type="ECO:0000256" key="2">
    <source>
        <dbReference type="ARBA" id="ARBA00022771"/>
    </source>
</evidence>
<reference evidence="7" key="1">
    <citation type="submission" date="2021-02" db="EMBL/GenBank/DDBJ databases">
        <title>First Annotated Genome of the Yellow-green Alga Tribonema minus.</title>
        <authorList>
            <person name="Mahan K.M."/>
        </authorList>
    </citation>
    <scope>NUCLEOTIDE SEQUENCE</scope>
    <source>
        <strain evidence="7">UTEX B ZZ1240</strain>
    </source>
</reference>
<evidence type="ECO:0000256" key="5">
    <source>
        <dbReference type="SAM" id="MobiDB-lite"/>
    </source>
</evidence>
<evidence type="ECO:0000313" key="8">
    <source>
        <dbReference type="Proteomes" id="UP000664859"/>
    </source>
</evidence>
<sequence length="174" mass="18967">MDAEEQQRRSLCEGEQPVQTRTTTTRFPGGVTVRTFRSGGGSAVSEHDLHELLHMLESLMTADGHLPTDGEGRRSSVSQAALDALTDRVLSAEEVAKLPESQRSCCICLEEFRAGQGVKWLECLHCFHTTCIDAALQRRDECPICKHRVGGGGPPSPDSRPPPSTGNASRPRLF</sequence>